<comment type="caution">
    <text evidence="2">The sequence shown here is derived from an EMBL/GenBank/DDBJ whole genome shotgun (WGS) entry which is preliminary data.</text>
</comment>
<organism evidence="2 3">
    <name type="scientific">Allochromatium palmeri</name>
    <dbReference type="NCBI Taxonomy" id="231048"/>
    <lineage>
        <taxon>Bacteria</taxon>
        <taxon>Pseudomonadati</taxon>
        <taxon>Pseudomonadota</taxon>
        <taxon>Gammaproteobacteria</taxon>
        <taxon>Chromatiales</taxon>
        <taxon>Chromatiaceae</taxon>
        <taxon>Allochromatium</taxon>
    </lineage>
</organism>
<dbReference type="Gene3D" id="2.30.30.40">
    <property type="entry name" value="SH3 Domains"/>
    <property type="match status" value="2"/>
</dbReference>
<protein>
    <submittedName>
        <fullName evidence="2">SH3 domain-containing protein</fullName>
    </submittedName>
</protein>
<evidence type="ECO:0000313" key="2">
    <source>
        <dbReference type="EMBL" id="MTW22617.1"/>
    </source>
</evidence>
<evidence type="ECO:0000313" key="3">
    <source>
        <dbReference type="Proteomes" id="UP000434044"/>
    </source>
</evidence>
<proteinExistence type="predicted"/>
<reference evidence="2 3" key="1">
    <citation type="submission" date="2019-11" db="EMBL/GenBank/DDBJ databases">
        <title>Whole-genome sequence of the anaerobic purple sulfur bacterium Allochromatium palmeri DSM 15591.</title>
        <authorList>
            <person name="Kyndt J.A."/>
            <person name="Meyer T.E."/>
        </authorList>
    </citation>
    <scope>NUCLEOTIDE SEQUENCE [LARGE SCALE GENOMIC DNA]</scope>
    <source>
        <strain evidence="2 3">DSM 15591</strain>
    </source>
</reference>
<evidence type="ECO:0000256" key="1">
    <source>
        <dbReference type="SAM" id="SignalP"/>
    </source>
</evidence>
<name>A0A6N8EJD2_9GAMM</name>
<gene>
    <name evidence="2" type="ORF">GJ668_16225</name>
</gene>
<keyword evidence="1" id="KW-0732">Signal</keyword>
<keyword evidence="3" id="KW-1185">Reference proteome</keyword>
<dbReference type="OrthoDB" id="5773074at2"/>
<sequence length="227" mass="24051">MSHRFRLGMASALVSLVLGSALVIEQTAWAYDDQVIVNSPGDGFLALRSEPTTKGGRRLAKIPHGTTLRLGVCQPTSNGSWCQTSYQGLTGWILDRYVVSVDAVTANRSRMTGTTSSGDRPVMVGGDPDFSGCSAFGAVRGLKRDGDGFLALRSGPSSKARMIDKLGEGDGVYLCDDAGNGWFGVVVYPPNPMIDCGVNEAIVPKQPYSGPCKTGWVSENFVEVVAP</sequence>
<dbReference type="Proteomes" id="UP000434044">
    <property type="component" value="Unassembled WGS sequence"/>
</dbReference>
<feature type="chain" id="PRO_5026799512" evidence="1">
    <location>
        <begin position="31"/>
        <end position="227"/>
    </location>
</feature>
<dbReference type="EMBL" id="WNKT01000046">
    <property type="protein sequence ID" value="MTW22617.1"/>
    <property type="molecule type" value="Genomic_DNA"/>
</dbReference>
<dbReference type="RefSeq" id="WP_155451178.1">
    <property type="nucleotide sequence ID" value="NZ_WNKT01000046.1"/>
</dbReference>
<accession>A0A6N8EJD2</accession>
<dbReference type="AlphaFoldDB" id="A0A6N8EJD2"/>
<feature type="signal peptide" evidence="1">
    <location>
        <begin position="1"/>
        <end position="30"/>
    </location>
</feature>